<feature type="chain" id="PRO_5046947213" evidence="1">
    <location>
        <begin position="17"/>
        <end position="188"/>
    </location>
</feature>
<evidence type="ECO:0000313" key="2">
    <source>
        <dbReference type="EMBL" id="MET3576742.1"/>
    </source>
</evidence>
<dbReference type="EMBL" id="JBEPLW010000032">
    <property type="protein sequence ID" value="MET3576742.1"/>
    <property type="molecule type" value="Genomic_DNA"/>
</dbReference>
<keyword evidence="3" id="KW-1185">Reference proteome</keyword>
<dbReference type="Proteomes" id="UP001549099">
    <property type="component" value="Unassembled WGS sequence"/>
</dbReference>
<feature type="signal peptide" evidence="1">
    <location>
        <begin position="1"/>
        <end position="16"/>
    </location>
</feature>
<proteinExistence type="predicted"/>
<evidence type="ECO:0000256" key="1">
    <source>
        <dbReference type="SAM" id="SignalP"/>
    </source>
</evidence>
<comment type="caution">
    <text evidence="2">The sequence shown here is derived from an EMBL/GenBank/DDBJ whole genome shotgun (WGS) entry which is preliminary data.</text>
</comment>
<accession>A0ABV2GFE4</accession>
<name>A0ABV2GFE4_9BACL</name>
<organism evidence="2 3">
    <name type="scientific">Bhargavaea ullalensis</name>
    <dbReference type="NCBI Taxonomy" id="1265685"/>
    <lineage>
        <taxon>Bacteria</taxon>
        <taxon>Bacillati</taxon>
        <taxon>Bacillota</taxon>
        <taxon>Bacilli</taxon>
        <taxon>Bacillales</taxon>
        <taxon>Caryophanaceae</taxon>
        <taxon>Bhargavaea</taxon>
    </lineage>
</organism>
<dbReference type="RefSeq" id="WP_354199054.1">
    <property type="nucleotide sequence ID" value="NZ_JBEPLW010000032.1"/>
</dbReference>
<gene>
    <name evidence="2" type="ORF">ABID49_002672</name>
</gene>
<evidence type="ECO:0000313" key="3">
    <source>
        <dbReference type="Proteomes" id="UP001549099"/>
    </source>
</evidence>
<reference evidence="2 3" key="1">
    <citation type="submission" date="2024-06" db="EMBL/GenBank/DDBJ databases">
        <title>Genomic Encyclopedia of Type Strains, Phase IV (KMG-IV): sequencing the most valuable type-strain genomes for metagenomic binning, comparative biology and taxonomic classification.</title>
        <authorList>
            <person name="Goeker M."/>
        </authorList>
    </citation>
    <scope>NUCLEOTIDE SEQUENCE [LARGE SCALE GENOMIC DNA]</scope>
    <source>
        <strain evidence="2 3">DSM 26128</strain>
    </source>
</reference>
<sequence>MLAAVLVVVLSSCSQAGTNTVKPADLSDRESAILSTFSDGQMVFDFKLDADFKNVTVWVEKYESGQLVNEHLAQLGGPAEQNGTIIFGNAAIEEKNVFYLGIQSGGNTGSSINIDMEANELDKLSSMSGPFTGSEEWNGEERVLGDICYSNKTSMRTLTPEFYEDPDGHLNEIKPYEVVYLLKAKAER</sequence>
<keyword evidence="1" id="KW-0732">Signal</keyword>
<protein>
    <submittedName>
        <fullName evidence="2">Uncharacterized protein</fullName>
    </submittedName>
</protein>